<reference evidence="3" key="1">
    <citation type="submission" date="2018-05" db="EMBL/GenBank/DDBJ databases">
        <authorList>
            <person name="Du Z."/>
            <person name="Wang X."/>
        </authorList>
    </citation>
    <scope>NUCLEOTIDE SEQUENCE [LARGE SCALE GENOMIC DNA]</scope>
    <source>
        <strain evidence="3">CQN31</strain>
    </source>
</reference>
<feature type="chain" id="PRO_5016445097" evidence="1">
    <location>
        <begin position="33"/>
        <end position="739"/>
    </location>
</feature>
<protein>
    <submittedName>
        <fullName evidence="2">Uncharacterized protein</fullName>
    </submittedName>
</protein>
<organism evidence="2 3">
    <name type="scientific">Falsiroseomonas bella</name>
    <dbReference type="NCBI Taxonomy" id="2184016"/>
    <lineage>
        <taxon>Bacteria</taxon>
        <taxon>Pseudomonadati</taxon>
        <taxon>Pseudomonadota</taxon>
        <taxon>Alphaproteobacteria</taxon>
        <taxon>Acetobacterales</taxon>
        <taxon>Roseomonadaceae</taxon>
        <taxon>Falsiroseomonas</taxon>
    </lineage>
</organism>
<dbReference type="OrthoDB" id="7234457at2"/>
<proteinExistence type="predicted"/>
<dbReference type="RefSeq" id="WP_109869822.1">
    <property type="nucleotide sequence ID" value="NZ_QGNA01000001.1"/>
</dbReference>
<sequence length="739" mass="80646">MSRNPRLRRRDIGLLLGLALPGCAGPTGTAWAQQPNRRPPPRGNQDVVVYLPAMPCADRPGDLVGLVLEGSGAPAGTVVVFGQAFKAGDMPAGAGISARLAADGRELPAQFDVSRRHPDGSARFGLVSIAAPALPAGQRAGVVLSRRQGADPGAPLDFAAALDGRSLTVTLTPLSGGEPWRADLADLLRRGRSEPAWQAGPLARQARIALPAPLGAVRSLRCVADVAVRADGSLWVDLWLRNDVAMQPAGGDVAYALRLEIDGQPALSAEVPRHWQYGAWGRLVGAKRGGDKAPEPPRAIHDTRYLAAAGAVMPYDLSIGVGPTVFQGIARYRDRPDWDVPFNPRGLQTSMGAPGARPDLGQTTNWIAAWLMSGDARAAEFSIGQAEAAGGIPWHYWDPKGGADGDGGWLDVKRWPGFWSDPRGGRPPLTLLQRAAINTIWQRGGSHSHQPALSFVPYLLTGRRPFLDNLMAQGAWNVSGIWPAVRQWEGPVNDLLLVNRRQTRSASWTMRQVTEAAWIAADSDPTRAYIEDVARLNWAWLREQIPRWTEAQGDIHGYLEPLDFGYTPNLGPWQQDYFVSSAAMAAMRGQEDARAFLDWMRNYIVGRFFATQQGYTRNDAVAYRMSLVPEPLPEKPDPPRAPFRTWAEVVAANRERDLDNGTTWRHSNGEYPRLGMLSLALMAQVFDDARAKEAWQWLANSDALAARVKVFQMTPYHAVAPPGLVRVPEHAPRCTPSRR</sequence>
<name>A0A317FJH5_9PROT</name>
<dbReference type="Proteomes" id="UP000245765">
    <property type="component" value="Unassembled WGS sequence"/>
</dbReference>
<evidence type="ECO:0000313" key="2">
    <source>
        <dbReference type="EMBL" id="PWS39201.1"/>
    </source>
</evidence>
<dbReference type="EMBL" id="QGNA01000001">
    <property type="protein sequence ID" value="PWS39201.1"/>
    <property type="molecule type" value="Genomic_DNA"/>
</dbReference>
<comment type="caution">
    <text evidence="2">The sequence shown here is derived from an EMBL/GenBank/DDBJ whole genome shotgun (WGS) entry which is preliminary data.</text>
</comment>
<keyword evidence="1" id="KW-0732">Signal</keyword>
<gene>
    <name evidence="2" type="ORF">DFH01_08185</name>
</gene>
<keyword evidence="3" id="KW-1185">Reference proteome</keyword>
<evidence type="ECO:0000313" key="3">
    <source>
        <dbReference type="Proteomes" id="UP000245765"/>
    </source>
</evidence>
<accession>A0A317FJH5</accession>
<feature type="signal peptide" evidence="1">
    <location>
        <begin position="1"/>
        <end position="32"/>
    </location>
</feature>
<dbReference type="AlphaFoldDB" id="A0A317FJH5"/>
<evidence type="ECO:0000256" key="1">
    <source>
        <dbReference type="SAM" id="SignalP"/>
    </source>
</evidence>